<feature type="domain" description="Heterokaryon incompatibility" evidence="1">
    <location>
        <begin position="53"/>
        <end position="223"/>
    </location>
</feature>
<name>A0AA40K7N9_9PEZI</name>
<comment type="caution">
    <text evidence="2">The sequence shown here is derived from an EMBL/GenBank/DDBJ whole genome shotgun (WGS) entry which is preliminary data.</text>
</comment>
<protein>
    <submittedName>
        <fullName evidence="2">Heterokaryon incompatibility protein-domain-containing protein</fullName>
    </submittedName>
</protein>
<evidence type="ECO:0000313" key="2">
    <source>
        <dbReference type="EMBL" id="KAK0749011.1"/>
    </source>
</evidence>
<dbReference type="AlphaFoldDB" id="A0AA40K7N9"/>
<organism evidence="2 3">
    <name type="scientific">Schizothecium vesticola</name>
    <dbReference type="NCBI Taxonomy" id="314040"/>
    <lineage>
        <taxon>Eukaryota</taxon>
        <taxon>Fungi</taxon>
        <taxon>Dikarya</taxon>
        <taxon>Ascomycota</taxon>
        <taxon>Pezizomycotina</taxon>
        <taxon>Sordariomycetes</taxon>
        <taxon>Sordariomycetidae</taxon>
        <taxon>Sordariales</taxon>
        <taxon>Schizotheciaceae</taxon>
        <taxon>Schizothecium</taxon>
    </lineage>
</organism>
<dbReference type="Proteomes" id="UP001172155">
    <property type="component" value="Unassembled WGS sequence"/>
</dbReference>
<dbReference type="PANTHER" id="PTHR24148">
    <property type="entry name" value="ANKYRIN REPEAT DOMAIN-CONTAINING PROTEIN 39 HOMOLOG-RELATED"/>
    <property type="match status" value="1"/>
</dbReference>
<dbReference type="Pfam" id="PF06985">
    <property type="entry name" value="HET"/>
    <property type="match status" value="1"/>
</dbReference>
<dbReference type="InterPro" id="IPR052895">
    <property type="entry name" value="HetReg/Transcr_Mod"/>
</dbReference>
<keyword evidence="3" id="KW-1185">Reference proteome</keyword>
<gene>
    <name evidence="2" type="ORF">B0T18DRAFT_405625</name>
</gene>
<dbReference type="InterPro" id="IPR010730">
    <property type="entry name" value="HET"/>
</dbReference>
<sequence>MDTPSLSPCPPPRSSCYLPLDPDHTRIFELEAGTPSAPIIGRLVHQAIDDKPYEAISYVWGDALNRRDVVINGVTLYVTANLHGALTAFRHAPSVGTTRRLWADALCINQEDLAERTSQVELMGRIFAGGSRVLAWLGWEEGEEGRQHTLAAMRFIHEFMEDPEAGLRDSRILLRHDPSGASFPGSTLSEEEQGQFQAQTWKWKCIKMFFEIEYFHRAWVVQELGLAREAVMCAAVKPRADDADGIVALHFLDWPLVGRFVTVIDYGAASLVAHLDLLCWITHHTFMVWEVKADGTPACDFLTSMHWTRVLSVTDPRDRVYSLLGHPEATVDGQLIIKPDYTITRGVLYTKLAASFIRRTRNLDAVSLVDHEGDPCLQERLWDPTDEGRLPSWAPDWHSINRTTPLDYPIAAAVAEDDWIRVEGDILGTAGRPLPHLLVRGWVVDEVVALSHRMETTDFPVMHLAREQAKEHPFWLDSVWKIAFPADEAPGHSALVALEMLSLALSFGIKEADQGVSKAGLNQTFEEHHRSFAAYVMEYHKLWKDSVEAGEGAGCLPSRSMFDSLPVELQKTLRRRADGASDEGFLECMTWPSMCRVVYRTASGLVGVGSRVTRPGDIVCRLRGSSALMMLRRAHGHETITRAGVDGKAKERLVVCAFVGPTVVPARLKRGIVDGRKFGEEAVAFYII</sequence>
<dbReference type="EMBL" id="JAUKUD010000003">
    <property type="protein sequence ID" value="KAK0749011.1"/>
    <property type="molecule type" value="Genomic_DNA"/>
</dbReference>
<dbReference type="PANTHER" id="PTHR24148:SF64">
    <property type="entry name" value="HETEROKARYON INCOMPATIBILITY DOMAIN-CONTAINING PROTEIN"/>
    <property type="match status" value="1"/>
</dbReference>
<evidence type="ECO:0000313" key="3">
    <source>
        <dbReference type="Proteomes" id="UP001172155"/>
    </source>
</evidence>
<reference evidence="2" key="1">
    <citation type="submission" date="2023-06" db="EMBL/GenBank/DDBJ databases">
        <title>Genome-scale phylogeny and comparative genomics of the fungal order Sordariales.</title>
        <authorList>
            <consortium name="Lawrence Berkeley National Laboratory"/>
            <person name="Hensen N."/>
            <person name="Bonometti L."/>
            <person name="Westerberg I."/>
            <person name="Brannstrom I.O."/>
            <person name="Guillou S."/>
            <person name="Cros-Aarteil S."/>
            <person name="Calhoun S."/>
            <person name="Haridas S."/>
            <person name="Kuo A."/>
            <person name="Mondo S."/>
            <person name="Pangilinan J."/>
            <person name="Riley R."/>
            <person name="LaButti K."/>
            <person name="Andreopoulos B."/>
            <person name="Lipzen A."/>
            <person name="Chen C."/>
            <person name="Yanf M."/>
            <person name="Daum C."/>
            <person name="Ng V."/>
            <person name="Clum A."/>
            <person name="Steindorff A."/>
            <person name="Ohm R."/>
            <person name="Martin F."/>
            <person name="Silar P."/>
            <person name="Natvig D."/>
            <person name="Lalanne C."/>
            <person name="Gautier V."/>
            <person name="Ament-velasquez S.L."/>
            <person name="Kruys A."/>
            <person name="Hutchinson M.I."/>
            <person name="Powell A.J."/>
            <person name="Barry K."/>
            <person name="Miller A.N."/>
            <person name="Grigoriev I.V."/>
            <person name="Debuchy R."/>
            <person name="Gladieux P."/>
            <person name="Thoren M.H."/>
            <person name="Johannesson H."/>
        </authorList>
    </citation>
    <scope>NUCLEOTIDE SEQUENCE</scope>
    <source>
        <strain evidence="2">SMH3187-1</strain>
    </source>
</reference>
<proteinExistence type="predicted"/>
<evidence type="ECO:0000259" key="1">
    <source>
        <dbReference type="Pfam" id="PF06985"/>
    </source>
</evidence>
<accession>A0AA40K7N9</accession>